<gene>
    <name evidence="3" type="ORF">CEJ42_21385</name>
</gene>
<keyword evidence="1" id="KW-0472">Membrane</keyword>
<evidence type="ECO:0008006" key="5">
    <source>
        <dbReference type="Google" id="ProtNLM"/>
    </source>
</evidence>
<dbReference type="EMBL" id="NJGU01000014">
    <property type="protein sequence ID" value="OWY26914.1"/>
    <property type="molecule type" value="Genomic_DNA"/>
</dbReference>
<evidence type="ECO:0000313" key="3">
    <source>
        <dbReference type="EMBL" id="OWY26914.1"/>
    </source>
</evidence>
<dbReference type="Proteomes" id="UP000197596">
    <property type="component" value="Unassembled WGS sequence"/>
</dbReference>
<feature type="transmembrane region" description="Helical" evidence="1">
    <location>
        <begin position="696"/>
        <end position="716"/>
    </location>
</feature>
<feature type="signal peptide" evidence="2">
    <location>
        <begin position="1"/>
        <end position="20"/>
    </location>
</feature>
<sequence length="738" mass="77802">MLIPAGAALLGAASIAPAQAASPAADALRKLADDTWIQRRETLSTLGFTTPLVLASNDSSREIYLPVPANVPLSDASLKLDAKYLRADGGRTTMVLAVDTFPAAARAMTADQGDASLTLGIDGAPRANGFVRMSVNWTTMLSGLTMCSDPRTPGNVLRVAPGSAFSYRYDSRAIGDLRTAWGALPALTSIMVAGKDLDPKSYDTAWRIGVALERAGKHSTVTVLPQVGDKIDLSRLAVPEGLRAIPAFAALSGSGEHVLKDQAEIGALMAVGQNGADAQLRGDILVGDQKLLAGIDAAMTALQQQVQAGAPDAATAFADWRARVQPQAAGLDAQELRLAQAFGHPVILAGPQAGTAFASMFDSYWRNISGAPNLIARTAHKPGTGEDFILLKNLGGAPGSFDVMSRADWTASFDIAEVASDGRLPSELVLDVSAAPGAGRTPPVASVFLNDVLLGARSLQANGQRERITARIPPGALAAQNLLRVAFVRQPSSDNCRETPQAFPVAVLVSSHVKLAKAKDEANFTGMVRRFAAGAELLVPKSYLNDVPASLQRVIMVAASAGLPAARTRLTVVEDGKDAVPSGDFLAFDTPFKDSRGIVQVKGNTLVMNDSSAKPMLDVTGFNRLGILEVASAGGKQGVVWRSVGESRPVISKPFALSSGNVAAVASSGLLSEIDTNDSTGRDYVQDAPSITIPDILWWVVPMTIIGLFILLLVLASRARRRRMREQEQEKQKQREQE</sequence>
<organism evidence="3 4">
    <name type="scientific">Herbaspirillum robiniae</name>
    <dbReference type="NCBI Taxonomy" id="2014887"/>
    <lineage>
        <taxon>Bacteria</taxon>
        <taxon>Pseudomonadati</taxon>
        <taxon>Pseudomonadota</taxon>
        <taxon>Betaproteobacteria</taxon>
        <taxon>Burkholderiales</taxon>
        <taxon>Oxalobacteraceae</taxon>
        <taxon>Herbaspirillum</taxon>
    </lineage>
</organism>
<name>A0A246WLR9_9BURK</name>
<keyword evidence="1" id="KW-0812">Transmembrane</keyword>
<comment type="caution">
    <text evidence="3">The sequence shown here is derived from an EMBL/GenBank/DDBJ whole genome shotgun (WGS) entry which is preliminary data.</text>
</comment>
<accession>A0A246WLR9</accession>
<protein>
    <recommendedName>
        <fullName evidence="5">Cyclic di-GMP-binding protein</fullName>
    </recommendedName>
</protein>
<feature type="chain" id="PRO_5012444979" description="Cyclic di-GMP-binding protein" evidence="2">
    <location>
        <begin position="21"/>
        <end position="738"/>
    </location>
</feature>
<proteinExistence type="predicted"/>
<dbReference type="AlphaFoldDB" id="A0A246WLR9"/>
<keyword evidence="2" id="KW-0732">Signal</keyword>
<dbReference type="Gene3D" id="2.60.120.260">
    <property type="entry name" value="Galactose-binding domain-like"/>
    <property type="match status" value="1"/>
</dbReference>
<evidence type="ECO:0000313" key="4">
    <source>
        <dbReference type="Proteomes" id="UP000197596"/>
    </source>
</evidence>
<keyword evidence="1" id="KW-1133">Transmembrane helix</keyword>
<reference evidence="3 4" key="1">
    <citation type="submission" date="2017-06" db="EMBL/GenBank/DDBJ databases">
        <title>Herbaspirillum phytohormonus sp. nov., isolated from the root nodule of Robinia pseudoacacia in lead-zinc mine.</title>
        <authorList>
            <person name="Fan M."/>
            <person name="Lin Y."/>
        </authorList>
    </citation>
    <scope>NUCLEOTIDE SEQUENCE [LARGE SCALE GENOMIC DNA]</scope>
    <source>
        <strain evidence="3 4">HZ10</strain>
    </source>
</reference>
<evidence type="ECO:0000256" key="1">
    <source>
        <dbReference type="SAM" id="Phobius"/>
    </source>
</evidence>
<evidence type="ECO:0000256" key="2">
    <source>
        <dbReference type="SAM" id="SignalP"/>
    </source>
</evidence>